<proteinExistence type="predicted"/>
<accession>A0AC61NFR0</accession>
<name>A0AC61NFR0_9BACT</name>
<reference evidence="1" key="1">
    <citation type="submission" date="2021-08" db="EMBL/GenBank/DDBJ databases">
        <title>Novel anaerobic bacterium isolated from sea squirt in East Sea, Republic of Korea.</title>
        <authorList>
            <person name="Nguyen T.H."/>
            <person name="Li Z."/>
            <person name="Lee Y.-J."/>
            <person name="Ko J."/>
            <person name="Kim S.-G."/>
        </authorList>
    </citation>
    <scope>NUCLEOTIDE SEQUENCE</scope>
    <source>
        <strain evidence="1">KCTC 25031</strain>
    </source>
</reference>
<evidence type="ECO:0000313" key="1">
    <source>
        <dbReference type="EMBL" id="QZE14406.1"/>
    </source>
</evidence>
<evidence type="ECO:0000313" key="2">
    <source>
        <dbReference type="Proteomes" id="UP000826212"/>
    </source>
</evidence>
<sequence length="396" mass="45051">MLKQIKSGNKSMIIAFVLCFIVIGASELKADRPIKMGAQSTDIYLDELKGERVGVVVNHTSYVDQVHLVDFLVSKNIKVQKIFAPEHGFRGNHSDGAKVSNSVDPKSGVSIVSLYGKHKKPTDQMMQDIDVCVFDIQDVGCRFYTYISTLFYVMESCAKNDVRLIVLDRPNPNGDYVDGPVLDLKYRSFVGIAPIPIVHGCTIGELAKMYQGEKWISNASKLQMKVVPCQGYDHRMKYVPPIAPSPNLPNYKSIRLYPSLCFFEATTASIGRGTEIPFQVIGYPDSTMGDFTFEPQSIPHVSKYPKHEGEVCYGESFPNDEDYPTFTFKYLYNWSKKFQCTNDFVDRPKWMNLLVGSDLVVNALQKKIPLSQWKEKYSKDLTRYKQVRKKYLLYPE</sequence>
<organism evidence="1 2">
    <name type="scientific">Halosquirtibacter laminarini</name>
    <dbReference type="NCBI Taxonomy" id="3374600"/>
    <lineage>
        <taxon>Bacteria</taxon>
        <taxon>Pseudomonadati</taxon>
        <taxon>Bacteroidota</taxon>
        <taxon>Bacteroidia</taxon>
        <taxon>Marinilabiliales</taxon>
        <taxon>Prolixibacteraceae</taxon>
        <taxon>Halosquirtibacter</taxon>
    </lineage>
</organism>
<dbReference type="EMBL" id="CP081303">
    <property type="protein sequence ID" value="QZE14406.1"/>
    <property type="molecule type" value="Genomic_DNA"/>
</dbReference>
<keyword evidence="2" id="KW-1185">Reference proteome</keyword>
<dbReference type="Proteomes" id="UP000826212">
    <property type="component" value="Chromosome"/>
</dbReference>
<gene>
    <name evidence="1" type="ORF">K4L44_00520</name>
</gene>
<protein>
    <submittedName>
        <fullName evidence="1">DUF1343 domain-containing protein</fullName>
    </submittedName>
</protein>